<reference evidence="1" key="1">
    <citation type="submission" date="2023-04" db="EMBL/GenBank/DDBJ databases">
        <authorList>
            <person name="Vijverberg K."/>
            <person name="Xiong W."/>
            <person name="Schranz E."/>
        </authorList>
    </citation>
    <scope>NUCLEOTIDE SEQUENCE</scope>
</reference>
<protein>
    <submittedName>
        <fullName evidence="1">Uncharacterized protein</fullName>
    </submittedName>
</protein>
<sequence length="160" mass="17148">MAEALDNQVKTKVSIKALLAKLCEGTAEVNANNGTISGVLVTVGYLARVEDFDEFEDVDMLYNTLSLDKVEALEDLVIIGPPGLVKKNSDGQKMLASTLIPQPMSITNAGFKEDIKVSFGSMLLHGLAMSEHEGGLEVISCCVPGILEDTKKCSLQEFLA</sequence>
<organism evidence="1 2">
    <name type="scientific">Lactuca saligna</name>
    <name type="common">Willowleaf lettuce</name>
    <dbReference type="NCBI Taxonomy" id="75948"/>
    <lineage>
        <taxon>Eukaryota</taxon>
        <taxon>Viridiplantae</taxon>
        <taxon>Streptophyta</taxon>
        <taxon>Embryophyta</taxon>
        <taxon>Tracheophyta</taxon>
        <taxon>Spermatophyta</taxon>
        <taxon>Magnoliopsida</taxon>
        <taxon>eudicotyledons</taxon>
        <taxon>Gunneridae</taxon>
        <taxon>Pentapetalae</taxon>
        <taxon>asterids</taxon>
        <taxon>campanulids</taxon>
        <taxon>Asterales</taxon>
        <taxon>Asteraceae</taxon>
        <taxon>Cichorioideae</taxon>
        <taxon>Cichorieae</taxon>
        <taxon>Lactucinae</taxon>
        <taxon>Lactuca</taxon>
    </lineage>
</organism>
<proteinExistence type="predicted"/>
<dbReference type="Proteomes" id="UP001177003">
    <property type="component" value="Chromosome 0"/>
</dbReference>
<dbReference type="EMBL" id="OX465086">
    <property type="protein sequence ID" value="CAI9260336.1"/>
    <property type="molecule type" value="Genomic_DNA"/>
</dbReference>
<dbReference type="AlphaFoldDB" id="A0AA35UL17"/>
<evidence type="ECO:0000313" key="2">
    <source>
        <dbReference type="Proteomes" id="UP001177003"/>
    </source>
</evidence>
<evidence type="ECO:0000313" key="1">
    <source>
        <dbReference type="EMBL" id="CAI9260336.1"/>
    </source>
</evidence>
<gene>
    <name evidence="1" type="ORF">LSALG_LOCUS1173</name>
</gene>
<accession>A0AA35UL17</accession>
<keyword evidence="2" id="KW-1185">Reference proteome</keyword>
<name>A0AA35UL17_LACSI</name>